<dbReference type="RefSeq" id="XP_067820404.1">
    <property type="nucleotide sequence ID" value="XM_067961017.1"/>
</dbReference>
<protein>
    <recommendedName>
        <fullName evidence="12">Chitobiosyldiphosphodolichol beta-mannosyltransferase</fullName>
    </recommendedName>
</protein>
<evidence type="ECO:0000256" key="8">
    <source>
        <dbReference type="ARBA" id="ARBA00023136"/>
    </source>
</evidence>
<evidence type="ECO:0008006" key="12">
    <source>
        <dbReference type="Google" id="ProtNLM"/>
    </source>
</evidence>
<dbReference type="GO" id="GO:0005789">
    <property type="term" value="C:endoplasmic reticulum membrane"/>
    <property type="evidence" value="ECO:0007669"/>
    <property type="project" value="UniProtKB-SubCell"/>
</dbReference>
<feature type="transmembrane region" description="Helical" evidence="9">
    <location>
        <begin position="87"/>
        <end position="108"/>
    </location>
</feature>
<organism evidence="10 11">
    <name type="scientific">Bremia lactucae</name>
    <name type="common">Lettuce downy mildew</name>
    <dbReference type="NCBI Taxonomy" id="4779"/>
    <lineage>
        <taxon>Eukaryota</taxon>
        <taxon>Sar</taxon>
        <taxon>Stramenopiles</taxon>
        <taxon>Oomycota</taxon>
        <taxon>Peronosporomycetes</taxon>
        <taxon>Peronosporales</taxon>
        <taxon>Peronosporaceae</taxon>
        <taxon>Bremia</taxon>
    </lineage>
</organism>
<evidence type="ECO:0000313" key="11">
    <source>
        <dbReference type="Proteomes" id="UP000294530"/>
    </source>
</evidence>
<evidence type="ECO:0000256" key="5">
    <source>
        <dbReference type="ARBA" id="ARBA00022692"/>
    </source>
</evidence>
<keyword evidence="5 9" id="KW-0812">Transmembrane</keyword>
<evidence type="ECO:0000256" key="9">
    <source>
        <dbReference type="SAM" id="Phobius"/>
    </source>
</evidence>
<dbReference type="KEGG" id="blac:94346688"/>
<comment type="subcellular location">
    <subcellularLocation>
        <location evidence="1">Endoplasmic reticulum membrane</location>
        <topology evidence="1">Single-pass membrane protein</topology>
    </subcellularLocation>
</comment>
<keyword evidence="3" id="KW-0328">Glycosyltransferase</keyword>
<comment type="caution">
    <text evidence="10">The sequence shown here is derived from an EMBL/GenBank/DDBJ whole genome shotgun (WGS) entry which is preliminary data.</text>
</comment>
<evidence type="ECO:0000256" key="3">
    <source>
        <dbReference type="ARBA" id="ARBA00022676"/>
    </source>
</evidence>
<keyword evidence="11" id="KW-1185">Reference proteome</keyword>
<gene>
    <name evidence="10" type="ORF">CCR75_002920</name>
</gene>
<evidence type="ECO:0000313" key="10">
    <source>
        <dbReference type="EMBL" id="TDH70905.1"/>
    </source>
</evidence>
<sequence length="474" mass="53655">MRRRPSVKKPHVSRREPTRHAVVMVLGDVGRSPRMQYHALSLARLSSNLRVTLLGYAGESCVPDVARQSNINVLTFSPLLQRLPRKFFVLVAPMKVFLQLLQLFWLLLVTVGSLDLVLLQNPPTIPTFVVVWLCCRLKGAKFVIDWHNLGYTLLAISIGKGHPLVKVAKWVERVFGRKADANFCVTHVMQMWLHETWQIKATVLHDKPPPFFKPTTLELQHELLTRVGDQLQHCNDLVAWEKQANIEDTLLTRKQKNCHFTGLNGKDVVQSRDNRPAMVISSTSWTADEDFGILLSALEHLNARTSSLDVTEFPNLLVVVTGKGPQKAMYLEKIQTLAFQRIRIATMWLEASDYPLLLGTADVGVCLHTSSSGLDLPMKVLDMFGCELPVCAIGFNCLDELVQHGINGLVFNSSEQLSAQLFDLLQGYPKNTRQLDHLRTSLKTVKRWPENWKRVAAPIFKKHLRLRSSRTSVL</sequence>
<evidence type="ECO:0000256" key="7">
    <source>
        <dbReference type="ARBA" id="ARBA00022989"/>
    </source>
</evidence>
<dbReference type="GeneID" id="94346688"/>
<dbReference type="InterPro" id="IPR026051">
    <property type="entry name" value="ALG1-like"/>
</dbReference>
<evidence type="ECO:0000256" key="4">
    <source>
        <dbReference type="ARBA" id="ARBA00022679"/>
    </source>
</evidence>
<keyword evidence="8 9" id="KW-0472">Membrane</keyword>
<keyword evidence="7 9" id="KW-1133">Transmembrane helix</keyword>
<dbReference type="PANTHER" id="PTHR13036">
    <property type="entry name" value="BETA1,4 MANNOSYLTRANSFERASE"/>
    <property type="match status" value="1"/>
</dbReference>
<comment type="pathway">
    <text evidence="2">Protein modification; protein glycosylation.</text>
</comment>
<keyword evidence="6" id="KW-0256">Endoplasmic reticulum</keyword>
<dbReference type="OrthoDB" id="614844at2759"/>
<dbReference type="SUPFAM" id="SSF53756">
    <property type="entry name" value="UDP-Glycosyltransferase/glycogen phosphorylase"/>
    <property type="match status" value="1"/>
</dbReference>
<keyword evidence="4" id="KW-0808">Transferase</keyword>
<accession>A0A976IGT7</accession>
<reference evidence="10 11" key="1">
    <citation type="journal article" date="2021" name="Genome Biol.">
        <title>AFLAP: assembly-free linkage analysis pipeline using k-mers from genome sequencing data.</title>
        <authorList>
            <person name="Fletcher K."/>
            <person name="Zhang L."/>
            <person name="Gil J."/>
            <person name="Han R."/>
            <person name="Cavanaugh K."/>
            <person name="Michelmore R."/>
        </authorList>
    </citation>
    <scope>NUCLEOTIDE SEQUENCE [LARGE SCALE GENOMIC DNA]</scope>
    <source>
        <strain evidence="10 11">SF5</strain>
    </source>
</reference>
<dbReference type="Proteomes" id="UP000294530">
    <property type="component" value="Unassembled WGS sequence"/>
</dbReference>
<name>A0A976IGT7_BRELC</name>
<dbReference type="AlphaFoldDB" id="A0A976IGT7"/>
<dbReference type="Pfam" id="PF13692">
    <property type="entry name" value="Glyco_trans_1_4"/>
    <property type="match status" value="1"/>
</dbReference>
<evidence type="ECO:0000256" key="2">
    <source>
        <dbReference type="ARBA" id="ARBA00004922"/>
    </source>
</evidence>
<dbReference type="GO" id="GO:0000030">
    <property type="term" value="F:mannosyltransferase activity"/>
    <property type="evidence" value="ECO:0007669"/>
    <property type="project" value="InterPro"/>
</dbReference>
<dbReference type="EMBL" id="SHOA02000001">
    <property type="protein sequence ID" value="TDH70905.1"/>
    <property type="molecule type" value="Genomic_DNA"/>
</dbReference>
<proteinExistence type="predicted"/>
<evidence type="ECO:0000256" key="6">
    <source>
        <dbReference type="ARBA" id="ARBA00022824"/>
    </source>
</evidence>
<dbReference type="Gene3D" id="3.40.50.2000">
    <property type="entry name" value="Glycogen Phosphorylase B"/>
    <property type="match status" value="1"/>
</dbReference>
<dbReference type="PANTHER" id="PTHR13036:SF0">
    <property type="entry name" value="CHITOBIOSYLDIPHOSPHODOLICHOL BETA-MANNOSYLTRANSFERASE"/>
    <property type="match status" value="1"/>
</dbReference>
<evidence type="ECO:0000256" key="1">
    <source>
        <dbReference type="ARBA" id="ARBA00004389"/>
    </source>
</evidence>